<dbReference type="AlphaFoldDB" id="A0A371BCJ3"/>
<dbReference type="InterPro" id="IPR018874">
    <property type="entry name" value="Phage_Mx8_p63_C"/>
</dbReference>
<feature type="domain" description="Bacteriophage Mx8 p63 C-terminal" evidence="1">
    <location>
        <begin position="2"/>
        <end position="85"/>
    </location>
</feature>
<comment type="caution">
    <text evidence="2">The sequence shown here is derived from an EMBL/GenBank/DDBJ whole genome shotgun (WGS) entry which is preliminary data.</text>
</comment>
<evidence type="ECO:0000313" key="2">
    <source>
        <dbReference type="EMBL" id="RDV05227.1"/>
    </source>
</evidence>
<evidence type="ECO:0000313" key="3">
    <source>
        <dbReference type="Proteomes" id="UP000263993"/>
    </source>
</evidence>
<dbReference type="EMBL" id="QRGO01000001">
    <property type="protein sequence ID" value="RDV05227.1"/>
    <property type="molecule type" value="Genomic_DNA"/>
</dbReference>
<protein>
    <recommendedName>
        <fullName evidence="1">Bacteriophage Mx8 p63 C-terminal domain-containing protein</fullName>
    </recommendedName>
</protein>
<name>A0A371BCJ3_9BRAD</name>
<keyword evidence="3" id="KW-1185">Reference proteome</keyword>
<organism evidence="2 3">
    <name type="scientific">Undibacter mobilis</name>
    <dbReference type="NCBI Taxonomy" id="2292256"/>
    <lineage>
        <taxon>Bacteria</taxon>
        <taxon>Pseudomonadati</taxon>
        <taxon>Pseudomonadota</taxon>
        <taxon>Alphaproteobacteria</taxon>
        <taxon>Hyphomicrobiales</taxon>
        <taxon>Nitrobacteraceae</taxon>
        <taxon>Undibacter</taxon>
    </lineage>
</organism>
<sequence length="169" mass="19982">MQRYVQTFLPDFYEEIFRLRGMKYPRDTVQRPRYFESLTNDIIYDRLAPGVLEEFNKVNPKDEVTGRRRHKNLQWLTNNAGYPKLPEHLGAVIATMRMSADWHDFKAKLDKYYPAQGKQTQLSFEYAKEQADESGKVCNERGRHLGRPLAHASQPEMARDIKSLRRAYR</sequence>
<dbReference type="OrthoDB" id="4762429at2"/>
<proteinExistence type="predicted"/>
<accession>A0A371BCJ3</accession>
<dbReference type="RefSeq" id="WP_115517253.1">
    <property type="nucleotide sequence ID" value="NZ_QRGO01000001.1"/>
</dbReference>
<evidence type="ECO:0000259" key="1">
    <source>
        <dbReference type="Pfam" id="PF10546"/>
    </source>
</evidence>
<dbReference type="Pfam" id="PF10546">
    <property type="entry name" value="P63C"/>
    <property type="match status" value="1"/>
</dbReference>
<reference evidence="3" key="1">
    <citation type="submission" date="2018-08" db="EMBL/GenBank/DDBJ databases">
        <authorList>
            <person name="Kim S.-J."/>
            <person name="Jung G.-Y."/>
        </authorList>
    </citation>
    <scope>NUCLEOTIDE SEQUENCE [LARGE SCALE GENOMIC DNA]</scope>
    <source>
        <strain evidence="3">GY_H</strain>
    </source>
</reference>
<gene>
    <name evidence="2" type="ORF">DXH78_12000</name>
</gene>
<dbReference type="Proteomes" id="UP000263993">
    <property type="component" value="Unassembled WGS sequence"/>
</dbReference>